<evidence type="ECO:0000313" key="3">
    <source>
        <dbReference type="Proteomes" id="UP000078503"/>
    </source>
</evidence>
<dbReference type="Pfam" id="PF07963">
    <property type="entry name" value="N_methyl"/>
    <property type="match status" value="1"/>
</dbReference>
<dbReference type="InterPro" id="IPR045584">
    <property type="entry name" value="Pilin-like"/>
</dbReference>
<dbReference type="AlphaFoldDB" id="A0A178KM66"/>
<organism evidence="2 3">
    <name type="scientific">Photobacterium jeanii</name>
    <dbReference type="NCBI Taxonomy" id="858640"/>
    <lineage>
        <taxon>Bacteria</taxon>
        <taxon>Pseudomonadati</taxon>
        <taxon>Pseudomonadota</taxon>
        <taxon>Gammaproteobacteria</taxon>
        <taxon>Vibrionales</taxon>
        <taxon>Vibrionaceae</taxon>
        <taxon>Photobacterium</taxon>
    </lineage>
</organism>
<keyword evidence="1" id="KW-0812">Transmembrane</keyword>
<sequence>MYNGIHLKVKGFTLIELVVVIVILGIIAVTAAPRFLDIQRDARIAALKAFEGAFYAADGIVMSKAMASGLEDSINDTEIPNTGIYVRQGVMTLSAKNIAAAMDIDGFKIIDHGTADMPSVYVAFDNNKIENGYPSQRCVLFIARGVTTATYPKSLLPLNITLVDEGC</sequence>
<proteinExistence type="predicted"/>
<evidence type="ECO:0000256" key="1">
    <source>
        <dbReference type="SAM" id="Phobius"/>
    </source>
</evidence>
<dbReference type="Gene3D" id="3.30.700.10">
    <property type="entry name" value="Glycoprotein, Type 4 Pilin"/>
    <property type="match status" value="1"/>
</dbReference>
<feature type="transmembrane region" description="Helical" evidence="1">
    <location>
        <begin position="12"/>
        <end position="33"/>
    </location>
</feature>
<dbReference type="OrthoDB" id="5829449at2"/>
<comment type="caution">
    <text evidence="2">The sequence shown here is derived from an EMBL/GenBank/DDBJ whole genome shotgun (WGS) entry which is preliminary data.</text>
</comment>
<dbReference type="SUPFAM" id="SSF54523">
    <property type="entry name" value="Pili subunits"/>
    <property type="match status" value="1"/>
</dbReference>
<evidence type="ECO:0000313" key="2">
    <source>
        <dbReference type="EMBL" id="OAN17854.1"/>
    </source>
</evidence>
<dbReference type="InterPro" id="IPR012902">
    <property type="entry name" value="N_methyl_site"/>
</dbReference>
<accession>A0A178KM66</accession>
<dbReference type="EMBL" id="LVHF01000012">
    <property type="protein sequence ID" value="OAN17854.1"/>
    <property type="molecule type" value="Genomic_DNA"/>
</dbReference>
<dbReference type="PROSITE" id="PS00409">
    <property type="entry name" value="PROKAR_NTER_METHYL"/>
    <property type="match status" value="1"/>
</dbReference>
<keyword evidence="3" id="KW-1185">Reference proteome</keyword>
<name>A0A178KM66_9GAMM</name>
<protein>
    <recommendedName>
        <fullName evidence="4">MSHA biogenesis protein MshA</fullName>
    </recommendedName>
</protein>
<keyword evidence="1" id="KW-0472">Membrane</keyword>
<dbReference type="STRING" id="858640.A3K86_02755"/>
<gene>
    <name evidence="2" type="ORF">A3K86_02755</name>
</gene>
<evidence type="ECO:0008006" key="4">
    <source>
        <dbReference type="Google" id="ProtNLM"/>
    </source>
</evidence>
<dbReference type="NCBIfam" id="TIGR02532">
    <property type="entry name" value="IV_pilin_GFxxxE"/>
    <property type="match status" value="1"/>
</dbReference>
<dbReference type="Proteomes" id="UP000078503">
    <property type="component" value="Unassembled WGS sequence"/>
</dbReference>
<reference evidence="2 3" key="1">
    <citation type="submission" date="2016-03" db="EMBL/GenBank/DDBJ databases">
        <title>Photobacterium proteolyticum sp. nov. a protease producing bacterium isolated from ocean sediments of Laizhou Bay.</title>
        <authorList>
            <person name="Li Y."/>
        </authorList>
    </citation>
    <scope>NUCLEOTIDE SEQUENCE [LARGE SCALE GENOMIC DNA]</scope>
    <source>
        <strain evidence="2 3">R-40508</strain>
    </source>
</reference>
<keyword evidence="1" id="KW-1133">Transmembrane helix</keyword>